<dbReference type="InterPro" id="IPR003331">
    <property type="entry name" value="UDP_GlcNAc_Epimerase_2_dom"/>
</dbReference>
<protein>
    <submittedName>
        <fullName evidence="2">UDP-N-acetylglucosamine 2-epimerase</fullName>
        <ecNumber evidence="2">3.2.1.183</ecNumber>
    </submittedName>
</protein>
<dbReference type="Gene3D" id="3.40.50.2000">
    <property type="entry name" value="Glycogen Phosphorylase B"/>
    <property type="match status" value="2"/>
</dbReference>
<dbReference type="InterPro" id="IPR029767">
    <property type="entry name" value="WecB-like"/>
</dbReference>
<name>A0ABV0CSA9_9NEIS</name>
<dbReference type="NCBIfam" id="TIGR03568">
    <property type="entry name" value="NeuC_NnaA"/>
    <property type="match status" value="1"/>
</dbReference>
<organism evidence="2 3">
    <name type="scientific">Chromobacterium indicum</name>
    <dbReference type="NCBI Taxonomy" id="3110228"/>
    <lineage>
        <taxon>Bacteria</taxon>
        <taxon>Pseudomonadati</taxon>
        <taxon>Pseudomonadota</taxon>
        <taxon>Betaproteobacteria</taxon>
        <taxon>Neisseriales</taxon>
        <taxon>Chromobacteriaceae</taxon>
        <taxon>Chromobacterium</taxon>
    </lineage>
</organism>
<dbReference type="InterPro" id="IPR020004">
    <property type="entry name" value="UDP-GlcNAc_Epase"/>
</dbReference>
<keyword evidence="2" id="KW-0378">Hydrolase</keyword>
<accession>A0ABV0CSA9</accession>
<reference evidence="2 3" key="1">
    <citation type="submission" date="2023-12" db="EMBL/GenBank/DDBJ databases">
        <title>Chromobacterium sp. strain TRC.1.1.SA producing antimicrobial pigment.</title>
        <authorList>
            <person name="Verma N."/>
            <person name="Choksket S."/>
            <person name="Pinnaka A.K."/>
            <person name="Korpole S."/>
        </authorList>
    </citation>
    <scope>NUCLEOTIDE SEQUENCE [LARGE SCALE GENOMIC DNA]</scope>
    <source>
        <strain evidence="2 3">TRC1.1.SA</strain>
    </source>
</reference>
<evidence type="ECO:0000313" key="3">
    <source>
        <dbReference type="Proteomes" id="UP001405405"/>
    </source>
</evidence>
<dbReference type="RefSeq" id="WP_346790080.1">
    <property type="nucleotide sequence ID" value="NZ_JAYFSJ010000015.1"/>
</dbReference>
<keyword evidence="2" id="KW-0326">Glycosidase</keyword>
<comment type="caution">
    <text evidence="2">The sequence shown here is derived from an EMBL/GenBank/DDBJ whole genome shotgun (WGS) entry which is preliminary data.</text>
</comment>
<dbReference type="PANTHER" id="PTHR43174">
    <property type="entry name" value="UDP-N-ACETYLGLUCOSAMINE 2-EPIMERASE"/>
    <property type="match status" value="1"/>
</dbReference>
<proteinExistence type="predicted"/>
<dbReference type="EC" id="3.2.1.183" evidence="2"/>
<evidence type="ECO:0000313" key="2">
    <source>
        <dbReference type="EMBL" id="MEN7432867.1"/>
    </source>
</evidence>
<feature type="domain" description="UDP-N-acetylglucosamine 2-epimerase" evidence="1">
    <location>
        <begin position="26"/>
        <end position="367"/>
    </location>
</feature>
<dbReference type="EMBL" id="JAYFSJ010000015">
    <property type="protein sequence ID" value="MEN7432867.1"/>
    <property type="molecule type" value="Genomic_DNA"/>
</dbReference>
<evidence type="ECO:0000259" key="1">
    <source>
        <dbReference type="Pfam" id="PF02350"/>
    </source>
</evidence>
<dbReference type="PANTHER" id="PTHR43174:SF3">
    <property type="entry name" value="UDP-N-ACETYLGLUCOSAMINE 2-EPIMERASE"/>
    <property type="match status" value="1"/>
</dbReference>
<dbReference type="CDD" id="cd03786">
    <property type="entry name" value="GTB_UDP-GlcNAc_2-Epimerase"/>
    <property type="match status" value="1"/>
</dbReference>
<dbReference type="SUPFAM" id="SSF53756">
    <property type="entry name" value="UDP-Glycosyltransferase/glycogen phosphorylase"/>
    <property type="match status" value="1"/>
</dbReference>
<dbReference type="GO" id="GO:0016798">
    <property type="term" value="F:hydrolase activity, acting on glycosyl bonds"/>
    <property type="evidence" value="ECO:0007669"/>
    <property type="project" value="UniProtKB-KW"/>
</dbReference>
<keyword evidence="3" id="KW-1185">Reference proteome</keyword>
<sequence length="388" mass="42001">MTRRRIAIVTGSRAEYGLLYWPIRDLLAAPDFELQLIVTGMHLSPEFGLTVRDIERDGIPISARVDMLVSSDAPGGIAKSMALGLIGFSDAIERLRPDAMLVLGDRFEILAAAQAAMVHNVPLVHIAGGDTTEGAFDEAIRHAITKMAHLHLVTNETARQRVVQMGEDPRSVHVVGSPGLDHLSRLQLLDRTALEVSLGQPLGARNALVTFHPVTLEPADGLRQQEELLAALDVLPEEWVLWFTLPNADTGGRGLAAALQAWAKDRSRVRVFASLGQLRYLSLMREADVVVGNSSSGLYEAPSFLVPTVDVGDRQRGRLAAASVLHCEPERGSIRDAITCAQALDCSGVQNPYGDGRSAARIVDALRAMPPAARMLKKTFHMIEAARA</sequence>
<gene>
    <name evidence="2" type="primary">neuC</name>
    <name evidence="2" type="ORF">VA599_19135</name>
</gene>
<dbReference type="Proteomes" id="UP001405405">
    <property type="component" value="Unassembled WGS sequence"/>
</dbReference>
<dbReference type="Pfam" id="PF02350">
    <property type="entry name" value="Epimerase_2"/>
    <property type="match status" value="1"/>
</dbReference>